<comment type="catalytic activity">
    <reaction evidence="3">
        <text>L-methionyl-[protein] + [thioredoxin]-disulfide + H2O = L-methionyl-(R)-S-oxide-[protein] + [thioredoxin]-dithiol</text>
        <dbReference type="Rhea" id="RHEA:24164"/>
        <dbReference type="Rhea" id="RHEA-COMP:10698"/>
        <dbReference type="Rhea" id="RHEA-COMP:10700"/>
        <dbReference type="Rhea" id="RHEA-COMP:12313"/>
        <dbReference type="Rhea" id="RHEA-COMP:12314"/>
        <dbReference type="ChEBI" id="CHEBI:15377"/>
        <dbReference type="ChEBI" id="CHEBI:16044"/>
        <dbReference type="ChEBI" id="CHEBI:29950"/>
        <dbReference type="ChEBI" id="CHEBI:45764"/>
        <dbReference type="ChEBI" id="CHEBI:50058"/>
        <dbReference type="EC" id="1.8.4.12"/>
    </reaction>
</comment>
<evidence type="ECO:0000256" key="3">
    <source>
        <dbReference type="ARBA" id="ARBA00048488"/>
    </source>
</evidence>
<reference evidence="5 6" key="1">
    <citation type="journal article" date="2016" name="Nat. Commun.">
        <title>Thousands of microbial genomes shed light on interconnected biogeochemical processes in an aquifer system.</title>
        <authorList>
            <person name="Anantharaman K."/>
            <person name="Brown C.T."/>
            <person name="Hug L.A."/>
            <person name="Sharon I."/>
            <person name="Castelle C.J."/>
            <person name="Probst A.J."/>
            <person name="Thomas B.C."/>
            <person name="Singh A."/>
            <person name="Wilkins M.J."/>
            <person name="Karaoz U."/>
            <person name="Brodie E.L."/>
            <person name="Williams K.H."/>
            <person name="Hubbard S.S."/>
            <person name="Banfield J.F."/>
        </authorList>
    </citation>
    <scope>NUCLEOTIDE SEQUENCE [LARGE SCALE GENOMIC DNA]</scope>
</reference>
<dbReference type="AlphaFoldDB" id="A0A1F6UWN1"/>
<dbReference type="GO" id="GO:0033743">
    <property type="term" value="F:peptide-methionine (R)-S-oxide reductase activity"/>
    <property type="evidence" value="ECO:0007669"/>
    <property type="project" value="UniProtKB-EC"/>
</dbReference>
<evidence type="ECO:0000313" key="6">
    <source>
        <dbReference type="Proteomes" id="UP000182253"/>
    </source>
</evidence>
<keyword evidence="2" id="KW-0560">Oxidoreductase</keyword>
<evidence type="ECO:0000256" key="2">
    <source>
        <dbReference type="ARBA" id="ARBA00023002"/>
    </source>
</evidence>
<sequence length="137" mass="15377">MTNTIKTEEELKKELTPEEYHVLCEQGTEAPFSGKYWNTSESGMYQCKVCGQILFPSDAKMDSTKGPAGLRGWPSFDQALPGAVEYRDDNNLGMKRTEVICSKCKSHLGHIFEDETKTGQHFCINSCALDFQKNNGK</sequence>
<dbReference type="PANTHER" id="PTHR10173">
    <property type="entry name" value="METHIONINE SULFOXIDE REDUCTASE"/>
    <property type="match status" value="1"/>
</dbReference>
<dbReference type="PANTHER" id="PTHR10173:SF52">
    <property type="entry name" value="METHIONINE-R-SULFOXIDE REDUCTASE B1"/>
    <property type="match status" value="1"/>
</dbReference>
<feature type="domain" description="MsrB" evidence="4">
    <location>
        <begin position="8"/>
        <end position="134"/>
    </location>
</feature>
<dbReference type="STRING" id="1801735.A2645_00930"/>
<dbReference type="SUPFAM" id="SSF51316">
    <property type="entry name" value="Mss4-like"/>
    <property type="match status" value="1"/>
</dbReference>
<organism evidence="5 6">
    <name type="scientific">Candidatus Nomurabacteria bacterium RIFCSPHIGHO2_01_FULL_39_9</name>
    <dbReference type="NCBI Taxonomy" id="1801735"/>
    <lineage>
        <taxon>Bacteria</taxon>
        <taxon>Candidatus Nomuraibacteriota</taxon>
    </lineage>
</organism>
<dbReference type="PROSITE" id="PS51790">
    <property type="entry name" value="MSRB"/>
    <property type="match status" value="1"/>
</dbReference>
<comment type="caution">
    <text evidence="5">The sequence shown here is derived from an EMBL/GenBank/DDBJ whole genome shotgun (WGS) entry which is preliminary data.</text>
</comment>
<dbReference type="EC" id="1.8.4.12" evidence="1"/>
<dbReference type="InterPro" id="IPR011057">
    <property type="entry name" value="Mss4-like_sf"/>
</dbReference>
<dbReference type="Proteomes" id="UP000182253">
    <property type="component" value="Unassembled WGS sequence"/>
</dbReference>
<dbReference type="GO" id="GO:0005737">
    <property type="term" value="C:cytoplasm"/>
    <property type="evidence" value="ECO:0007669"/>
    <property type="project" value="TreeGrafter"/>
</dbReference>
<evidence type="ECO:0000256" key="1">
    <source>
        <dbReference type="ARBA" id="ARBA00012499"/>
    </source>
</evidence>
<dbReference type="GO" id="GO:0030091">
    <property type="term" value="P:protein repair"/>
    <property type="evidence" value="ECO:0007669"/>
    <property type="project" value="InterPro"/>
</dbReference>
<evidence type="ECO:0000313" key="5">
    <source>
        <dbReference type="EMBL" id="OGI61801.1"/>
    </source>
</evidence>
<accession>A0A1F6UWN1</accession>
<gene>
    <name evidence="5" type="ORF">A2645_00930</name>
</gene>
<proteinExistence type="predicted"/>
<name>A0A1F6UWN1_9BACT</name>
<dbReference type="NCBIfam" id="TIGR00357">
    <property type="entry name" value="peptide-methionine (R)-S-oxide reductase MsrB"/>
    <property type="match status" value="1"/>
</dbReference>
<protein>
    <recommendedName>
        <fullName evidence="1">peptide-methionine (R)-S-oxide reductase</fullName>
        <ecNumber evidence="1">1.8.4.12</ecNumber>
    </recommendedName>
</protein>
<dbReference type="InterPro" id="IPR028427">
    <property type="entry name" value="Met_Sox_Rdtase_MsrB"/>
</dbReference>
<dbReference type="GO" id="GO:0006979">
    <property type="term" value="P:response to oxidative stress"/>
    <property type="evidence" value="ECO:0007669"/>
    <property type="project" value="InterPro"/>
</dbReference>
<dbReference type="Gene3D" id="2.170.150.20">
    <property type="entry name" value="Peptide methionine sulfoxide reductase"/>
    <property type="match status" value="1"/>
</dbReference>
<dbReference type="Pfam" id="PF01641">
    <property type="entry name" value="SelR"/>
    <property type="match status" value="1"/>
</dbReference>
<dbReference type="EMBL" id="MFTL01000008">
    <property type="protein sequence ID" value="OGI61801.1"/>
    <property type="molecule type" value="Genomic_DNA"/>
</dbReference>
<evidence type="ECO:0000259" key="4">
    <source>
        <dbReference type="PROSITE" id="PS51790"/>
    </source>
</evidence>
<dbReference type="InterPro" id="IPR002579">
    <property type="entry name" value="Met_Sox_Rdtase_MsrB_dom"/>
</dbReference>